<gene>
    <name evidence="2" type="ORF">AD952_10485</name>
    <name evidence="3" type="ORF">NKW54_09275</name>
</gene>
<dbReference type="RefSeq" id="WP_062143138.1">
    <property type="nucleotide sequence ID" value="NZ_JAMYZR010000011.1"/>
</dbReference>
<dbReference type="Proteomes" id="UP001523543">
    <property type="component" value="Unassembled WGS sequence"/>
</dbReference>
<dbReference type="Proteomes" id="UP000075312">
    <property type="component" value="Unassembled WGS sequence"/>
</dbReference>
<keyword evidence="1" id="KW-0472">Membrane</keyword>
<reference evidence="2 4" key="1">
    <citation type="submission" date="2015-06" db="EMBL/GenBank/DDBJ databases">
        <title>Improved classification and identification of acetic acid bacteria using matrix-assisted laser desorption/ionization time-of-flight mass spectrometry; Gluconobacter nephelii and Gluconobacter uchimurae are later heterotypic synonyms of Gluconobacter japonicus and Gluconobacter oxydans, respectively.</title>
        <authorList>
            <person name="Li L."/>
            <person name="Cleenwerck I."/>
            <person name="De Vuyst L."/>
            <person name="Vandamme P."/>
        </authorList>
    </citation>
    <scope>NUCLEOTIDE SEQUENCE [LARGE SCALE GENOMIC DNA]</scope>
    <source>
        <strain evidence="2 4">LMG 1608</strain>
    </source>
</reference>
<evidence type="ECO:0000256" key="1">
    <source>
        <dbReference type="SAM" id="Phobius"/>
    </source>
</evidence>
<dbReference type="PATRIC" id="fig|178900.6.peg.1974"/>
<accession>A0A149USW0</accession>
<dbReference type="AlphaFoldDB" id="A0A149USW0"/>
<feature type="transmembrane region" description="Helical" evidence="1">
    <location>
        <begin position="41"/>
        <end position="59"/>
    </location>
</feature>
<proteinExistence type="predicted"/>
<sequence length="178" mass="19802">MNLVIKKYSTPLITGLFLVSAISGTALFFHWQSGWFHSMHIWLSMVLLLPFFLHLWRNWSQFLLYFRNKSMLAACLLSFVVAGGFMLTSGHRGGNPAMRVFPVLTQAPLTDLAPLLHRSPDALVERLTHSGYTVHDTTDTLDQIAAASGQQASAILLSLLPQQQHDGGAHRHGNRQPS</sequence>
<evidence type="ECO:0000313" key="4">
    <source>
        <dbReference type="Proteomes" id="UP000075312"/>
    </source>
</evidence>
<keyword evidence="1" id="KW-1133">Transmembrane helix</keyword>
<dbReference type="EMBL" id="LHZY01000037">
    <property type="protein sequence ID" value="KXV71099.1"/>
    <property type="molecule type" value="Genomic_DNA"/>
</dbReference>
<organism evidence="2 4">
    <name type="scientific">Acetobacter cerevisiae</name>
    <dbReference type="NCBI Taxonomy" id="178900"/>
    <lineage>
        <taxon>Bacteria</taxon>
        <taxon>Pseudomonadati</taxon>
        <taxon>Pseudomonadota</taxon>
        <taxon>Alphaproteobacteria</taxon>
        <taxon>Acetobacterales</taxon>
        <taxon>Acetobacteraceae</taxon>
        <taxon>Acetobacter</taxon>
    </lineage>
</organism>
<reference evidence="3 5" key="2">
    <citation type="submission" date="2022-06" db="EMBL/GenBank/DDBJ databases">
        <title>Acetobacer genomes from food samples.</title>
        <authorList>
            <person name="Sombolestani A."/>
        </authorList>
    </citation>
    <scope>NUCLEOTIDE SEQUENCE [LARGE SCALE GENOMIC DNA]</scope>
    <source>
        <strain evidence="3 5">R-83281</strain>
    </source>
</reference>
<evidence type="ECO:0000313" key="2">
    <source>
        <dbReference type="EMBL" id="KXV71099.1"/>
    </source>
</evidence>
<name>A0A149USW0_9PROT</name>
<protein>
    <recommendedName>
        <fullName evidence="6">DUF4405 domain-containing protein</fullName>
    </recommendedName>
</protein>
<comment type="caution">
    <text evidence="2">The sequence shown here is derived from an EMBL/GenBank/DDBJ whole genome shotgun (WGS) entry which is preliminary data.</text>
</comment>
<dbReference type="EMBL" id="JAMYZR010000011">
    <property type="protein sequence ID" value="MCP1246130.1"/>
    <property type="molecule type" value="Genomic_DNA"/>
</dbReference>
<evidence type="ECO:0000313" key="3">
    <source>
        <dbReference type="EMBL" id="MCP1246130.1"/>
    </source>
</evidence>
<evidence type="ECO:0000313" key="5">
    <source>
        <dbReference type="Proteomes" id="UP001523543"/>
    </source>
</evidence>
<keyword evidence="5" id="KW-1185">Reference proteome</keyword>
<evidence type="ECO:0008006" key="6">
    <source>
        <dbReference type="Google" id="ProtNLM"/>
    </source>
</evidence>
<feature type="transmembrane region" description="Helical" evidence="1">
    <location>
        <begin position="71"/>
        <end position="89"/>
    </location>
</feature>
<feature type="transmembrane region" description="Helical" evidence="1">
    <location>
        <begin position="12"/>
        <end position="29"/>
    </location>
</feature>
<keyword evidence="1" id="KW-0812">Transmembrane</keyword>